<gene>
    <name evidence="4" type="ORF">Fot_23303</name>
</gene>
<keyword evidence="2" id="KW-0677">Repeat</keyword>
<dbReference type="InterPro" id="IPR002885">
    <property type="entry name" value="PPR_rpt"/>
</dbReference>
<dbReference type="PANTHER" id="PTHR47939">
    <property type="entry name" value="MEMBRANE-ASSOCIATED SALT-INDUCIBLE PROTEIN-LIKE"/>
    <property type="match status" value="1"/>
</dbReference>
<dbReference type="PANTHER" id="PTHR47939:SF4">
    <property type="entry name" value="PENTACOTRIPEPTIDE-REPEAT REGION OF PRORP DOMAIN-CONTAINING PROTEIN"/>
    <property type="match status" value="1"/>
</dbReference>
<dbReference type="InterPro" id="IPR050667">
    <property type="entry name" value="PPR-containing_protein"/>
</dbReference>
<dbReference type="AlphaFoldDB" id="A0ABD1V062"/>
<dbReference type="Proteomes" id="UP001604277">
    <property type="component" value="Unassembled WGS sequence"/>
</dbReference>
<feature type="repeat" description="PPR" evidence="3">
    <location>
        <begin position="9"/>
        <end position="43"/>
    </location>
</feature>
<comment type="similarity">
    <text evidence="1">Belongs to the PPR family. P subfamily.</text>
</comment>
<protein>
    <submittedName>
        <fullName evidence="4">Pentatricopeptide repeat-containing protein</fullName>
    </submittedName>
</protein>
<proteinExistence type="inferred from homology"/>
<evidence type="ECO:0000256" key="1">
    <source>
        <dbReference type="ARBA" id="ARBA00007626"/>
    </source>
</evidence>
<name>A0ABD1V062_9LAMI</name>
<accession>A0ABD1V062</accession>
<keyword evidence="5" id="KW-1185">Reference proteome</keyword>
<evidence type="ECO:0000256" key="2">
    <source>
        <dbReference type="ARBA" id="ARBA00022737"/>
    </source>
</evidence>
<comment type="caution">
    <text evidence="4">The sequence shown here is derived from an EMBL/GenBank/DDBJ whole genome shotgun (WGS) entry which is preliminary data.</text>
</comment>
<evidence type="ECO:0000256" key="3">
    <source>
        <dbReference type="PROSITE-ProRule" id="PRU00708"/>
    </source>
</evidence>
<evidence type="ECO:0000313" key="5">
    <source>
        <dbReference type="Proteomes" id="UP001604277"/>
    </source>
</evidence>
<dbReference type="Gene3D" id="1.25.40.10">
    <property type="entry name" value="Tetratricopeptide repeat domain"/>
    <property type="match status" value="1"/>
</dbReference>
<sequence length="105" mass="11904">MVDRSLEPAASAYDSMILGLSEQGNVAEGMQWLDTMLKSRLKPQKKTFERLVQYLSEADRLSDALFVLDYMLKGCYVGDNGLAVVGKYFTQFEDLNMQFCKVSLM</sequence>
<dbReference type="InterPro" id="IPR011990">
    <property type="entry name" value="TPR-like_helical_dom_sf"/>
</dbReference>
<organism evidence="4 5">
    <name type="scientific">Forsythia ovata</name>
    <dbReference type="NCBI Taxonomy" id="205694"/>
    <lineage>
        <taxon>Eukaryota</taxon>
        <taxon>Viridiplantae</taxon>
        <taxon>Streptophyta</taxon>
        <taxon>Embryophyta</taxon>
        <taxon>Tracheophyta</taxon>
        <taxon>Spermatophyta</taxon>
        <taxon>Magnoliopsida</taxon>
        <taxon>eudicotyledons</taxon>
        <taxon>Gunneridae</taxon>
        <taxon>Pentapetalae</taxon>
        <taxon>asterids</taxon>
        <taxon>lamiids</taxon>
        <taxon>Lamiales</taxon>
        <taxon>Oleaceae</taxon>
        <taxon>Forsythieae</taxon>
        <taxon>Forsythia</taxon>
    </lineage>
</organism>
<reference evidence="5" key="1">
    <citation type="submission" date="2024-07" db="EMBL/GenBank/DDBJ databases">
        <title>Two chromosome-level genome assemblies of Korean endemic species Abeliophyllum distichum and Forsythia ovata (Oleaceae).</title>
        <authorList>
            <person name="Jang H."/>
        </authorList>
    </citation>
    <scope>NUCLEOTIDE SEQUENCE [LARGE SCALE GENOMIC DNA]</scope>
</reference>
<dbReference type="PROSITE" id="PS51375">
    <property type="entry name" value="PPR"/>
    <property type="match status" value="1"/>
</dbReference>
<evidence type="ECO:0000313" key="4">
    <source>
        <dbReference type="EMBL" id="KAL2530702.1"/>
    </source>
</evidence>
<dbReference type="EMBL" id="JBFOLJ010000006">
    <property type="protein sequence ID" value="KAL2530702.1"/>
    <property type="molecule type" value="Genomic_DNA"/>
</dbReference>
<dbReference type="NCBIfam" id="TIGR00756">
    <property type="entry name" value="PPR"/>
    <property type="match status" value="1"/>
</dbReference>